<evidence type="ECO:0000313" key="5">
    <source>
        <dbReference type="EMBL" id="THU82649.1"/>
    </source>
</evidence>
<dbReference type="EMBL" id="ML179717">
    <property type="protein sequence ID" value="THU82649.1"/>
    <property type="molecule type" value="Genomic_DNA"/>
</dbReference>
<name>A0A4S8L2J4_DENBC</name>
<protein>
    <recommendedName>
        <fullName evidence="7">Methyltransferase domain-containing protein</fullName>
    </recommendedName>
</protein>
<dbReference type="InterPro" id="IPR029063">
    <property type="entry name" value="SAM-dependent_MTases_sf"/>
</dbReference>
<dbReference type="AlphaFoldDB" id="A0A4S8L2J4"/>
<evidence type="ECO:0000256" key="2">
    <source>
        <dbReference type="ARBA" id="ARBA00022679"/>
    </source>
</evidence>
<dbReference type="Gene3D" id="3.40.50.150">
    <property type="entry name" value="Vaccinia Virus protein VP39"/>
    <property type="match status" value="1"/>
</dbReference>
<organism evidence="5 6">
    <name type="scientific">Dendrothele bispora (strain CBS 962.96)</name>
    <dbReference type="NCBI Taxonomy" id="1314807"/>
    <lineage>
        <taxon>Eukaryota</taxon>
        <taxon>Fungi</taxon>
        <taxon>Dikarya</taxon>
        <taxon>Basidiomycota</taxon>
        <taxon>Agaricomycotina</taxon>
        <taxon>Agaricomycetes</taxon>
        <taxon>Agaricomycetidae</taxon>
        <taxon>Agaricales</taxon>
        <taxon>Agaricales incertae sedis</taxon>
        <taxon>Dendrothele</taxon>
    </lineage>
</organism>
<keyword evidence="2" id="KW-0808">Transferase</keyword>
<proteinExistence type="inferred from homology"/>
<evidence type="ECO:0008006" key="7">
    <source>
        <dbReference type="Google" id="ProtNLM"/>
    </source>
</evidence>
<reference evidence="5 6" key="1">
    <citation type="journal article" date="2019" name="Nat. Ecol. Evol.">
        <title>Megaphylogeny resolves global patterns of mushroom evolution.</title>
        <authorList>
            <person name="Varga T."/>
            <person name="Krizsan K."/>
            <person name="Foldi C."/>
            <person name="Dima B."/>
            <person name="Sanchez-Garcia M."/>
            <person name="Sanchez-Ramirez S."/>
            <person name="Szollosi G.J."/>
            <person name="Szarkandi J.G."/>
            <person name="Papp V."/>
            <person name="Albert L."/>
            <person name="Andreopoulos W."/>
            <person name="Angelini C."/>
            <person name="Antonin V."/>
            <person name="Barry K.W."/>
            <person name="Bougher N.L."/>
            <person name="Buchanan P."/>
            <person name="Buyck B."/>
            <person name="Bense V."/>
            <person name="Catcheside P."/>
            <person name="Chovatia M."/>
            <person name="Cooper J."/>
            <person name="Damon W."/>
            <person name="Desjardin D."/>
            <person name="Finy P."/>
            <person name="Geml J."/>
            <person name="Haridas S."/>
            <person name="Hughes K."/>
            <person name="Justo A."/>
            <person name="Karasinski D."/>
            <person name="Kautmanova I."/>
            <person name="Kiss B."/>
            <person name="Kocsube S."/>
            <person name="Kotiranta H."/>
            <person name="LaButti K.M."/>
            <person name="Lechner B.E."/>
            <person name="Liimatainen K."/>
            <person name="Lipzen A."/>
            <person name="Lukacs Z."/>
            <person name="Mihaltcheva S."/>
            <person name="Morgado L.N."/>
            <person name="Niskanen T."/>
            <person name="Noordeloos M.E."/>
            <person name="Ohm R.A."/>
            <person name="Ortiz-Santana B."/>
            <person name="Ovrebo C."/>
            <person name="Racz N."/>
            <person name="Riley R."/>
            <person name="Savchenko A."/>
            <person name="Shiryaev A."/>
            <person name="Soop K."/>
            <person name="Spirin V."/>
            <person name="Szebenyi C."/>
            <person name="Tomsovsky M."/>
            <person name="Tulloss R.E."/>
            <person name="Uehling J."/>
            <person name="Grigoriev I.V."/>
            <person name="Vagvolgyi C."/>
            <person name="Papp T."/>
            <person name="Martin F.M."/>
            <person name="Miettinen O."/>
            <person name="Hibbett D.S."/>
            <person name="Nagy L.G."/>
        </authorList>
    </citation>
    <scope>NUCLEOTIDE SEQUENCE [LARGE SCALE GENOMIC DNA]</scope>
    <source>
        <strain evidence="5 6">CBS 962.96</strain>
    </source>
</reference>
<gene>
    <name evidence="5" type="ORF">K435DRAFT_831630</name>
</gene>
<comment type="pathway">
    <text evidence="1">Secondary metabolite biosynthesis.</text>
</comment>
<comment type="similarity">
    <text evidence="4">Belongs to the class I-like SAM-binding methyltransferase superfamily.</text>
</comment>
<dbReference type="PANTHER" id="PTHR35897">
    <property type="entry name" value="METHYLTRANSFERASE AUSD"/>
    <property type="match status" value="1"/>
</dbReference>
<evidence type="ECO:0000313" key="6">
    <source>
        <dbReference type="Proteomes" id="UP000297245"/>
    </source>
</evidence>
<evidence type="ECO:0000256" key="4">
    <source>
        <dbReference type="ARBA" id="ARBA00038314"/>
    </source>
</evidence>
<dbReference type="GO" id="GO:0016740">
    <property type="term" value="F:transferase activity"/>
    <property type="evidence" value="ECO:0007669"/>
    <property type="project" value="UniProtKB-KW"/>
</dbReference>
<evidence type="ECO:0000256" key="1">
    <source>
        <dbReference type="ARBA" id="ARBA00005179"/>
    </source>
</evidence>
<accession>A0A4S8L2J4</accession>
<dbReference type="InterPro" id="IPR051654">
    <property type="entry name" value="Meroterpenoid_MTases"/>
</dbReference>
<dbReference type="PANTHER" id="PTHR35897:SF1">
    <property type="entry name" value="METHYLTRANSFERASE AUSD"/>
    <property type="match status" value="1"/>
</dbReference>
<dbReference type="SUPFAM" id="SSF53335">
    <property type="entry name" value="S-adenosyl-L-methionine-dependent methyltransferases"/>
    <property type="match status" value="1"/>
</dbReference>
<keyword evidence="3" id="KW-0949">S-adenosyl-L-methionine</keyword>
<evidence type="ECO:0000256" key="3">
    <source>
        <dbReference type="ARBA" id="ARBA00022691"/>
    </source>
</evidence>
<dbReference type="OrthoDB" id="2094832at2759"/>
<keyword evidence="6" id="KW-1185">Reference proteome</keyword>
<dbReference type="Proteomes" id="UP000297245">
    <property type="component" value="Unassembled WGS sequence"/>
</dbReference>
<sequence>MDTTKPAVLKLKPDEIEFLLLQTGIESVDDLKKHIWDIHSDALKIKPYICIYYFDFIRFKMSNLPWYNQVLQSMKIDEKAILLDLACCLGTDVRKAIIDGCPAERIIASDIYQEFWNLGHKFFKTNPEETFPKFFCGDVLDSSFIPDTKISPNVPSQPQQDNMASYVGQIRFIHVSNLFHLFNEADQNRLAERLAGLLSRSPGSMIFGTQTGRHEKGYRTEALSPPASHGGYLGNNTFCHSVASWTEMWLGVFPAGTIRVEADLIERSKEFLVGLEPDVRLYQIEWCITVL</sequence>